<feature type="transmembrane region" description="Helical" evidence="8">
    <location>
        <begin position="157"/>
        <end position="184"/>
    </location>
</feature>
<dbReference type="Gene3D" id="1.10.3720.10">
    <property type="entry name" value="MetI-like"/>
    <property type="match status" value="2"/>
</dbReference>
<keyword evidence="4" id="KW-0997">Cell inner membrane</keyword>
<protein>
    <submittedName>
        <fullName evidence="10">Iron ABC transporter permease</fullName>
    </submittedName>
</protein>
<dbReference type="SUPFAM" id="SSF161098">
    <property type="entry name" value="MetI-like"/>
    <property type="match status" value="2"/>
</dbReference>
<dbReference type="AlphaFoldDB" id="A0A9X2PD99"/>
<evidence type="ECO:0000256" key="4">
    <source>
        <dbReference type="ARBA" id="ARBA00022519"/>
    </source>
</evidence>
<reference evidence="10" key="1">
    <citation type="submission" date="2022-08" db="EMBL/GenBank/DDBJ databases">
        <authorList>
            <person name="Li F."/>
        </authorList>
    </citation>
    <scope>NUCLEOTIDE SEQUENCE</scope>
    <source>
        <strain evidence="10">MQZ15Z-1</strain>
    </source>
</reference>
<organism evidence="10 11">
    <name type="scientific">Ancylobacter mangrovi</name>
    <dbReference type="NCBI Taxonomy" id="2972472"/>
    <lineage>
        <taxon>Bacteria</taxon>
        <taxon>Pseudomonadati</taxon>
        <taxon>Pseudomonadota</taxon>
        <taxon>Alphaproteobacteria</taxon>
        <taxon>Hyphomicrobiales</taxon>
        <taxon>Xanthobacteraceae</taxon>
        <taxon>Ancylobacter</taxon>
    </lineage>
</organism>
<dbReference type="InterPro" id="IPR035906">
    <property type="entry name" value="MetI-like_sf"/>
</dbReference>
<evidence type="ECO:0000256" key="6">
    <source>
        <dbReference type="ARBA" id="ARBA00022989"/>
    </source>
</evidence>
<feature type="transmembrane region" description="Helical" evidence="8">
    <location>
        <begin position="545"/>
        <end position="567"/>
    </location>
</feature>
<feature type="transmembrane region" description="Helical" evidence="8">
    <location>
        <begin position="378"/>
        <end position="398"/>
    </location>
</feature>
<evidence type="ECO:0000259" key="9">
    <source>
        <dbReference type="PROSITE" id="PS50928"/>
    </source>
</evidence>
<dbReference type="PROSITE" id="PS50928">
    <property type="entry name" value="ABC_TM1"/>
    <property type="match status" value="2"/>
</dbReference>
<dbReference type="PANTHER" id="PTHR43357:SF4">
    <property type="entry name" value="INNER MEMBRANE ABC TRANSPORTER PERMEASE PROTEIN YDCV"/>
    <property type="match status" value="1"/>
</dbReference>
<dbReference type="EMBL" id="JANTHZ010000007">
    <property type="protein sequence ID" value="MCS0496556.1"/>
    <property type="molecule type" value="Genomic_DNA"/>
</dbReference>
<comment type="subcellular location">
    <subcellularLocation>
        <location evidence="1">Cell inner membrane</location>
        <topology evidence="1">Multi-pass membrane protein</topology>
    </subcellularLocation>
    <subcellularLocation>
        <location evidence="8">Cell membrane</location>
        <topology evidence="8">Multi-pass membrane protein</topology>
    </subcellularLocation>
</comment>
<keyword evidence="2 8" id="KW-0813">Transport</keyword>
<dbReference type="GO" id="GO:0005886">
    <property type="term" value="C:plasma membrane"/>
    <property type="evidence" value="ECO:0007669"/>
    <property type="project" value="UniProtKB-SubCell"/>
</dbReference>
<evidence type="ECO:0000256" key="8">
    <source>
        <dbReference type="RuleBase" id="RU363032"/>
    </source>
</evidence>
<dbReference type="Pfam" id="PF00528">
    <property type="entry name" value="BPD_transp_1"/>
    <property type="match status" value="2"/>
</dbReference>
<feature type="transmembrane region" description="Helical" evidence="8">
    <location>
        <begin position="492"/>
        <end position="525"/>
    </location>
</feature>
<evidence type="ECO:0000313" key="11">
    <source>
        <dbReference type="Proteomes" id="UP001151088"/>
    </source>
</evidence>
<dbReference type="RefSeq" id="WP_258733718.1">
    <property type="nucleotide sequence ID" value="NZ_JANTHZ010000007.1"/>
</dbReference>
<keyword evidence="3" id="KW-1003">Cell membrane</keyword>
<evidence type="ECO:0000256" key="3">
    <source>
        <dbReference type="ARBA" id="ARBA00022475"/>
    </source>
</evidence>
<feature type="transmembrane region" description="Helical" evidence="8">
    <location>
        <begin position="315"/>
        <end position="342"/>
    </location>
</feature>
<proteinExistence type="inferred from homology"/>
<keyword evidence="7 8" id="KW-0472">Membrane</keyword>
<keyword evidence="5 8" id="KW-0812">Transmembrane</keyword>
<comment type="similarity">
    <text evidence="8">Belongs to the binding-protein-dependent transport system permease family.</text>
</comment>
<evidence type="ECO:0000256" key="2">
    <source>
        <dbReference type="ARBA" id="ARBA00022448"/>
    </source>
</evidence>
<keyword evidence="11" id="KW-1185">Reference proteome</keyword>
<dbReference type="CDD" id="cd06261">
    <property type="entry name" value="TM_PBP2"/>
    <property type="match status" value="2"/>
</dbReference>
<dbReference type="InterPro" id="IPR000515">
    <property type="entry name" value="MetI-like"/>
</dbReference>
<feature type="domain" description="ABC transmembrane type-1" evidence="9">
    <location>
        <begin position="76"/>
        <end position="287"/>
    </location>
</feature>
<evidence type="ECO:0000256" key="5">
    <source>
        <dbReference type="ARBA" id="ARBA00022692"/>
    </source>
</evidence>
<comment type="caution">
    <text evidence="10">The sequence shown here is derived from an EMBL/GenBank/DDBJ whole genome shotgun (WGS) entry which is preliminary data.</text>
</comment>
<feature type="transmembrane region" description="Helical" evidence="8">
    <location>
        <begin position="212"/>
        <end position="233"/>
    </location>
</feature>
<feature type="transmembrane region" description="Helical" evidence="8">
    <location>
        <begin position="114"/>
        <end position="136"/>
    </location>
</feature>
<feature type="transmembrane region" description="Helical" evidence="8">
    <location>
        <begin position="444"/>
        <end position="463"/>
    </location>
</feature>
<name>A0A9X2PD99_9HYPH</name>
<sequence>MSTADLAAVSPPARVGPLTLGAAYWLFIAAVAVVTLFPVVVLFVTAFEVGTFGRETVFGFDNWIEPFRSPRLLEALWNTLTLSAARQIIALVVSIGLAWLIARSNLPGRGWLEVGFWIAMFMPALPVTMAWILLAGGRSGLINIWLRDLSSFLPYPLFNIYSWGGIIWVHLVTSTIPIKVFLLIPAFRNLDASLEESARACGSGLIETIRRIVVPLMVPILVVTTLIGLIGAMQSFEIELILGTPASIDVYSTIIYSAMKQEPPLYGVASVLSILFVTAILPFVFLQKWYGGRHTYGTLGGRFSSRTQDLGRWRWPLFALVLLLVMLMTVVPTAMIITGTFMKLFGAFNLPQPWTLDHWHEAFSQSELYRSLTNTLKLGFGAAFTGMIVYSAIAYITARKRYMGGGLLDFLTWMPTVIPGIVMSMGLLQMFLQVPVLRPIYGTTWALILAVLIGGMTVGAQIIRGTLLQLSSELEEASWTSGASRWRTFRKVLLPLVAPSVIVAGLNIFGTGVSVVSLVVLLGTGPSQPLSILQLAYLDSGHFEPATIIGLFILAIAVTAAVLARIVSARFVLSR</sequence>
<feature type="transmembrane region" description="Helical" evidence="8">
    <location>
        <begin position="265"/>
        <end position="286"/>
    </location>
</feature>
<feature type="transmembrane region" description="Helical" evidence="8">
    <location>
        <begin position="22"/>
        <end position="44"/>
    </location>
</feature>
<evidence type="ECO:0000256" key="1">
    <source>
        <dbReference type="ARBA" id="ARBA00004429"/>
    </source>
</evidence>
<gene>
    <name evidence="10" type="ORF">NVS89_15750</name>
</gene>
<evidence type="ECO:0000313" key="10">
    <source>
        <dbReference type="EMBL" id="MCS0496556.1"/>
    </source>
</evidence>
<feature type="transmembrane region" description="Helical" evidence="8">
    <location>
        <begin position="75"/>
        <end position="102"/>
    </location>
</feature>
<feature type="domain" description="ABC transmembrane type-1" evidence="9">
    <location>
        <begin position="372"/>
        <end position="564"/>
    </location>
</feature>
<dbReference type="PANTHER" id="PTHR43357">
    <property type="entry name" value="INNER MEMBRANE ABC TRANSPORTER PERMEASE PROTEIN YDCV"/>
    <property type="match status" value="1"/>
</dbReference>
<dbReference type="GO" id="GO:0055085">
    <property type="term" value="P:transmembrane transport"/>
    <property type="evidence" value="ECO:0007669"/>
    <property type="project" value="InterPro"/>
</dbReference>
<feature type="transmembrane region" description="Helical" evidence="8">
    <location>
        <begin position="410"/>
        <end position="432"/>
    </location>
</feature>
<dbReference type="Proteomes" id="UP001151088">
    <property type="component" value="Unassembled WGS sequence"/>
</dbReference>
<evidence type="ECO:0000256" key="7">
    <source>
        <dbReference type="ARBA" id="ARBA00023136"/>
    </source>
</evidence>
<keyword evidence="6 8" id="KW-1133">Transmembrane helix</keyword>
<accession>A0A9X2PD99</accession>